<reference evidence="1 2" key="1">
    <citation type="submission" date="2016-10" db="EMBL/GenBank/DDBJ databases">
        <authorList>
            <person name="Varghese N."/>
            <person name="Submissions S."/>
        </authorList>
    </citation>
    <scope>NUCLEOTIDE SEQUENCE [LARGE SCALE GENOMIC DNA]</scope>
    <source>
        <strain evidence="1 2">BS2777</strain>
    </source>
</reference>
<protein>
    <submittedName>
        <fullName evidence="1">Uncharacterized protein</fullName>
    </submittedName>
</protein>
<proteinExistence type="predicted"/>
<evidence type="ECO:0000313" key="1">
    <source>
        <dbReference type="EMBL" id="SDV06180.1"/>
    </source>
</evidence>
<dbReference type="RefSeq" id="WP_052198949.1">
    <property type="nucleotide sequence ID" value="NZ_BAAAEG010000001.1"/>
</dbReference>
<sequence length="659" mass="72441">MARSSKPFTPPGVLSTRGGAARTLPKFDEVVGVDPDDPEGLIPLAVSLSPLECRIPQWIPGPGVGRTHTLTLWWRVRGVDVQADSESFTGPLNPAHFPYPLYVPIDFMREIDAEVEAFYTVADQGGSLTPSLPWTLTVDNNPPRFQHPDDKARFVDPAIELSGITEAVLAANPFIEVEIPAYVGRAGRDRVGYYLSNITPPFPPVQKGSQEFPLVTDPLILSIPAEHFRGLINGTAYLQYRLYDRAGNFTLAFSAPMDFQVNLISDPSNLPPPDIRVPAYLDSLIKRDDARAIVAARIPSQYDDFAPGDSVVMIWDGRPVLPAQPITSFPFPVDIPWDILRGPDPLALTEADVRYEIHRPGRPPVPSPSSFFWVNLTIAGQDHADAPALLNATLALVDVVGKGSGLHNELDFRDATAGAEVWVRLYQDPMPGERLELYWNGTGPVSHYEVQPGDVFGQLVQFTDVPGNIIVGGGDRPDLPVYYTTSNQVNEQQSGDTLVNVHAAPLILFDAPLIQHSLHGGGQYLTCQSQPAICHGVYWFIRDDVRFQAGDQIQFFWQGFSKSNWADPIDGTDFTVTVSYITNGQAIRVWPWDTKIEPMRRYASATAEFFVFRGGQVVGQSKVGYVRIDRVFPGSVEPCQPGDANFCESLDDECSGSSG</sequence>
<dbReference type="EMBL" id="LT629801">
    <property type="protein sequence ID" value="SDV06180.1"/>
    <property type="molecule type" value="Genomic_DNA"/>
</dbReference>
<evidence type="ECO:0000313" key="2">
    <source>
        <dbReference type="Proteomes" id="UP000182085"/>
    </source>
</evidence>
<organism evidence="1 2">
    <name type="scientific">Pseudomonas rhodesiae</name>
    <dbReference type="NCBI Taxonomy" id="76760"/>
    <lineage>
        <taxon>Bacteria</taxon>
        <taxon>Pseudomonadati</taxon>
        <taxon>Pseudomonadota</taxon>
        <taxon>Gammaproteobacteria</taxon>
        <taxon>Pseudomonadales</taxon>
        <taxon>Pseudomonadaceae</taxon>
        <taxon>Pseudomonas</taxon>
    </lineage>
</organism>
<gene>
    <name evidence="1" type="ORF">SAMN04490209_2521</name>
</gene>
<name>A0AAE8HCF0_9PSED</name>
<dbReference type="AlphaFoldDB" id="A0AAE8HCF0"/>
<keyword evidence="2" id="KW-1185">Reference proteome</keyword>
<accession>A0AAE8HCF0</accession>
<dbReference type="Proteomes" id="UP000182085">
    <property type="component" value="Chromosome I"/>
</dbReference>